<organism evidence="3 4">
    <name type="scientific">Herpetosiphon geysericola</name>
    <dbReference type="NCBI Taxonomy" id="70996"/>
    <lineage>
        <taxon>Bacteria</taxon>
        <taxon>Bacillati</taxon>
        <taxon>Chloroflexota</taxon>
        <taxon>Chloroflexia</taxon>
        <taxon>Herpetosiphonales</taxon>
        <taxon>Herpetosiphonaceae</taxon>
        <taxon>Herpetosiphon</taxon>
    </lineage>
</organism>
<evidence type="ECO:0000313" key="4">
    <source>
        <dbReference type="Proteomes" id="UP000050277"/>
    </source>
</evidence>
<evidence type="ECO:0000313" key="3">
    <source>
        <dbReference type="EMBL" id="KPL88116.1"/>
    </source>
</evidence>
<name>A0A0P6YF34_9CHLR</name>
<dbReference type="SUPFAM" id="SSF47413">
    <property type="entry name" value="lambda repressor-like DNA-binding domains"/>
    <property type="match status" value="1"/>
</dbReference>
<reference evidence="3 4" key="1">
    <citation type="submission" date="2015-07" db="EMBL/GenBank/DDBJ databases">
        <title>Whole genome sequence of Herpetosiphon geysericola DSM 7119.</title>
        <authorList>
            <person name="Hemp J."/>
            <person name="Ward L.M."/>
            <person name="Pace L.A."/>
            <person name="Fischer W.W."/>
        </authorList>
    </citation>
    <scope>NUCLEOTIDE SEQUENCE [LARGE SCALE GENOMIC DNA]</scope>
    <source>
        <strain evidence="3 4">DSM 7119</strain>
    </source>
</reference>
<dbReference type="PANTHER" id="PTHR47691:SF3">
    <property type="entry name" value="HTH-TYPE TRANSCRIPTIONAL REGULATOR RV0890C-RELATED"/>
    <property type="match status" value="1"/>
</dbReference>
<dbReference type="Proteomes" id="UP000050277">
    <property type="component" value="Unassembled WGS sequence"/>
</dbReference>
<keyword evidence="1" id="KW-0802">TPR repeat</keyword>
<dbReference type="InterPro" id="IPR058852">
    <property type="entry name" value="HTH_77"/>
</dbReference>
<dbReference type="CDD" id="cd01120">
    <property type="entry name" value="RecA-like_superfamily"/>
    <property type="match status" value="1"/>
</dbReference>
<evidence type="ECO:0000259" key="2">
    <source>
        <dbReference type="PROSITE" id="PS50943"/>
    </source>
</evidence>
<dbReference type="EMBL" id="LGKP01000017">
    <property type="protein sequence ID" value="KPL88116.1"/>
    <property type="molecule type" value="Genomic_DNA"/>
</dbReference>
<evidence type="ECO:0000256" key="1">
    <source>
        <dbReference type="PROSITE-ProRule" id="PRU00339"/>
    </source>
</evidence>
<protein>
    <recommendedName>
        <fullName evidence="2">HTH cro/C1-type domain-containing protein</fullName>
    </recommendedName>
</protein>
<dbReference type="STRING" id="70996.SE18_10350"/>
<dbReference type="InterPro" id="IPR049945">
    <property type="entry name" value="AAA_22"/>
</dbReference>
<dbReference type="CDD" id="cd00093">
    <property type="entry name" value="HTH_XRE"/>
    <property type="match status" value="1"/>
</dbReference>
<dbReference type="Gene3D" id="1.10.260.40">
    <property type="entry name" value="lambda repressor-like DNA-binding domains"/>
    <property type="match status" value="1"/>
</dbReference>
<dbReference type="Pfam" id="PF25872">
    <property type="entry name" value="HTH_77"/>
    <property type="match status" value="1"/>
</dbReference>
<dbReference type="AlphaFoldDB" id="A0A0P6YF34"/>
<dbReference type="Gene3D" id="3.40.50.300">
    <property type="entry name" value="P-loop containing nucleotide triphosphate hydrolases"/>
    <property type="match status" value="1"/>
</dbReference>
<dbReference type="PROSITE" id="PS50005">
    <property type="entry name" value="TPR"/>
    <property type="match status" value="1"/>
</dbReference>
<feature type="domain" description="HTH cro/C1-type" evidence="2">
    <location>
        <begin position="11"/>
        <end position="65"/>
    </location>
</feature>
<dbReference type="Pfam" id="PF13401">
    <property type="entry name" value="AAA_22"/>
    <property type="match status" value="1"/>
</dbReference>
<dbReference type="Pfam" id="PF13560">
    <property type="entry name" value="HTH_31"/>
    <property type="match status" value="1"/>
</dbReference>
<dbReference type="GO" id="GO:0003677">
    <property type="term" value="F:DNA binding"/>
    <property type="evidence" value="ECO:0007669"/>
    <property type="project" value="InterPro"/>
</dbReference>
<dbReference type="InterPro" id="IPR027417">
    <property type="entry name" value="P-loop_NTPase"/>
</dbReference>
<dbReference type="SMART" id="SM00530">
    <property type="entry name" value="HTH_XRE"/>
    <property type="match status" value="1"/>
</dbReference>
<dbReference type="OrthoDB" id="134858at2"/>
<dbReference type="PANTHER" id="PTHR47691">
    <property type="entry name" value="REGULATOR-RELATED"/>
    <property type="match status" value="1"/>
</dbReference>
<proteinExistence type="predicted"/>
<dbReference type="GO" id="GO:0016887">
    <property type="term" value="F:ATP hydrolysis activity"/>
    <property type="evidence" value="ECO:0007669"/>
    <property type="project" value="InterPro"/>
</dbReference>
<dbReference type="Pfam" id="PF13424">
    <property type="entry name" value="TPR_12"/>
    <property type="match status" value="1"/>
</dbReference>
<sequence length="803" mass="90070">MPEPRSFGQQLRDYRHQRQLTQAALAEEVGCAVESIRKMEANRQRPSRSLAARLATILHLSSEQSQLFCAQARMVGTAEAKQTSTPSGLPLTASKLINRQSEVATLHQYLNAEHIRMITLTGPGGVGKTRLALQIAQQSPKYFPDGVYFVDLAQATSVADLGLALSQALNLPSSKYSWQRQMQLHFQHARILLILDNLEQLLSATAVLRWLLDHTTGLKLLLTSRALLHCAGEYALPLAPLRLPTTSATLSELKTNPAVQLFVQRAQTLNPQFSLTSANAEAIKHICWQVDGLPLALELAAARTRLLTPEALLAYLQPPLALLTTNDPTAPARHQSMHNAIKWGYQQISPQQQQLLRQLAIFQAGCTLDAIQAIVPNQSQLELLDQLARLIDHSLLTMQAEPEQPQRFRMLSLIQEFAAQQLHDHGELNTLAQRHLEYYVMYCESLSEQVLEQRQALLAERENIRAAINWAISTQNWSAASACIVPLAEFWYRYGASEELQTWLDWLSAQQLTPTMHARCSEMQGYIAAFLQSQYRAGQAWYQQALAQRQALQQPAAIAENMAKLGEITMEQGYYAQALEHYRNACNLYEQLGDQEAVFAMHDCQAMVLVRQGQLKLAQQLLQQSLAYWQQQHILPSLAFSLNYLGMIALYQTNFTEAQAAHEQALAIWRSLDDQRGIASALNALTPVLVQQEQLSAALAAIKASLQIRWNLHDYDGLAWNLERFAELLSRQGQAELAIQAWSKAQQLRAELAVPLFEAEQQRLQPTIANCKQQLGSAQWQQIWFDSQSLGLANLIETLLAQV</sequence>
<feature type="repeat" description="TPR" evidence="1">
    <location>
        <begin position="559"/>
        <end position="592"/>
    </location>
</feature>
<dbReference type="SUPFAM" id="SSF52540">
    <property type="entry name" value="P-loop containing nucleoside triphosphate hydrolases"/>
    <property type="match status" value="1"/>
</dbReference>
<keyword evidence="4" id="KW-1185">Reference proteome</keyword>
<dbReference type="InterPro" id="IPR019734">
    <property type="entry name" value="TPR_rpt"/>
</dbReference>
<dbReference type="InterPro" id="IPR011990">
    <property type="entry name" value="TPR-like_helical_dom_sf"/>
</dbReference>
<dbReference type="Gene3D" id="1.25.40.10">
    <property type="entry name" value="Tetratricopeptide repeat domain"/>
    <property type="match status" value="2"/>
</dbReference>
<comment type="caution">
    <text evidence="3">The sequence shown here is derived from an EMBL/GenBank/DDBJ whole genome shotgun (WGS) entry which is preliminary data.</text>
</comment>
<accession>A0A0P6YF34</accession>
<dbReference type="InterPro" id="IPR001387">
    <property type="entry name" value="Cro/C1-type_HTH"/>
</dbReference>
<gene>
    <name evidence="3" type="ORF">SE18_10350</name>
</gene>
<dbReference type="SMART" id="SM00028">
    <property type="entry name" value="TPR"/>
    <property type="match status" value="4"/>
</dbReference>
<dbReference type="RefSeq" id="WP_054534377.1">
    <property type="nucleotide sequence ID" value="NZ_LGKP01000017.1"/>
</dbReference>
<dbReference type="PROSITE" id="PS50943">
    <property type="entry name" value="HTH_CROC1"/>
    <property type="match status" value="1"/>
</dbReference>
<dbReference type="SUPFAM" id="SSF48452">
    <property type="entry name" value="TPR-like"/>
    <property type="match status" value="2"/>
</dbReference>
<dbReference type="InterPro" id="IPR010982">
    <property type="entry name" value="Lambda_DNA-bd_dom_sf"/>
</dbReference>
<dbReference type="PRINTS" id="PR00364">
    <property type="entry name" value="DISEASERSIST"/>
</dbReference>